<evidence type="ECO:0000313" key="4">
    <source>
        <dbReference type="Proteomes" id="UP001162164"/>
    </source>
</evidence>
<dbReference type="Proteomes" id="UP001162164">
    <property type="component" value="Unassembled WGS sequence"/>
</dbReference>
<keyword evidence="4" id="KW-1185">Reference proteome</keyword>
<proteinExistence type="predicted"/>
<organism evidence="3 4">
    <name type="scientific">Molorchus minor</name>
    <dbReference type="NCBI Taxonomy" id="1323400"/>
    <lineage>
        <taxon>Eukaryota</taxon>
        <taxon>Metazoa</taxon>
        <taxon>Ecdysozoa</taxon>
        <taxon>Arthropoda</taxon>
        <taxon>Hexapoda</taxon>
        <taxon>Insecta</taxon>
        <taxon>Pterygota</taxon>
        <taxon>Neoptera</taxon>
        <taxon>Endopterygota</taxon>
        <taxon>Coleoptera</taxon>
        <taxon>Polyphaga</taxon>
        <taxon>Cucujiformia</taxon>
        <taxon>Chrysomeloidea</taxon>
        <taxon>Cerambycidae</taxon>
        <taxon>Lamiinae</taxon>
        <taxon>Monochamini</taxon>
        <taxon>Molorchus</taxon>
    </lineage>
</organism>
<dbReference type="Pfam" id="PF08519">
    <property type="entry name" value="RFC1"/>
    <property type="match status" value="1"/>
</dbReference>
<evidence type="ECO:0000259" key="2">
    <source>
        <dbReference type="Pfam" id="PF08519"/>
    </source>
</evidence>
<name>A0ABQ9JHB4_9CUCU</name>
<evidence type="ECO:0000313" key="3">
    <source>
        <dbReference type="EMBL" id="KAJ8977515.1"/>
    </source>
</evidence>
<dbReference type="InterPro" id="IPR013725">
    <property type="entry name" value="DNA_replication_fac_RFC1_C"/>
</dbReference>
<protein>
    <recommendedName>
        <fullName evidence="2">DNA replication factor RFC1 C-terminal domain-containing protein</fullName>
    </recommendedName>
</protein>
<comment type="caution">
    <text evidence="3">The sequence shown here is derived from an EMBL/GenBank/DDBJ whole genome shotgun (WGS) entry which is preliminary data.</text>
</comment>
<gene>
    <name evidence="3" type="ORF">NQ317_017133</name>
</gene>
<accession>A0ABQ9JHB4</accession>
<keyword evidence="1" id="KW-0235">DNA replication</keyword>
<sequence>MEVMKSYNLLREDLNNLIQNPFNDVDAKVKSAFTRTYNKEAHLLPFAAGGVSKKKASALDTDLLLEDDENVQSDVEEDDDITADASIKVKTKNEIRLAQVKQKTFLRVAKEKEKN</sequence>
<dbReference type="EMBL" id="JAPWTJ010000538">
    <property type="protein sequence ID" value="KAJ8977515.1"/>
    <property type="molecule type" value="Genomic_DNA"/>
</dbReference>
<feature type="domain" description="DNA replication factor RFC1 C-terminal" evidence="2">
    <location>
        <begin position="1"/>
        <end position="39"/>
    </location>
</feature>
<reference evidence="3" key="1">
    <citation type="journal article" date="2023" name="Insect Mol. Biol.">
        <title>Genome sequencing provides insights into the evolution of gene families encoding plant cell wall-degrading enzymes in longhorned beetles.</title>
        <authorList>
            <person name="Shin N.R."/>
            <person name="Okamura Y."/>
            <person name="Kirsch R."/>
            <person name="Pauchet Y."/>
        </authorList>
    </citation>
    <scope>NUCLEOTIDE SEQUENCE</scope>
    <source>
        <strain evidence="3">MMC_N1</strain>
    </source>
</reference>
<evidence type="ECO:0000256" key="1">
    <source>
        <dbReference type="ARBA" id="ARBA00022705"/>
    </source>
</evidence>